<keyword evidence="2" id="KW-1185">Reference proteome</keyword>
<proteinExistence type="predicted"/>
<evidence type="ECO:0000313" key="1">
    <source>
        <dbReference type="EMBL" id="KAH7978267.1"/>
    </source>
</evidence>
<gene>
    <name evidence="1" type="ORF">HPB49_004942</name>
</gene>
<organism evidence="1 2">
    <name type="scientific">Dermacentor silvarum</name>
    <name type="common">Tick</name>
    <dbReference type="NCBI Taxonomy" id="543639"/>
    <lineage>
        <taxon>Eukaryota</taxon>
        <taxon>Metazoa</taxon>
        <taxon>Ecdysozoa</taxon>
        <taxon>Arthropoda</taxon>
        <taxon>Chelicerata</taxon>
        <taxon>Arachnida</taxon>
        <taxon>Acari</taxon>
        <taxon>Parasitiformes</taxon>
        <taxon>Ixodida</taxon>
        <taxon>Ixodoidea</taxon>
        <taxon>Ixodidae</taxon>
        <taxon>Rhipicephalinae</taxon>
        <taxon>Dermacentor</taxon>
    </lineage>
</organism>
<sequence length="136" mass="14915">MLGAVSNLFDTDSTLVKRAQDVGRVTTEVLSSLYEPFVSVRSVILRQASEVCSCKYFGDVRRFKTHFLLPVAHLLRLVKTEAPVGTAQVPLVTKLKHESAEALTPSLRFPPSSGGSPDVERAETVHQALLLVEAFH</sequence>
<protein>
    <submittedName>
        <fullName evidence="1">Uncharacterized protein</fullName>
    </submittedName>
</protein>
<accession>A0ACB8DUH6</accession>
<name>A0ACB8DUH6_DERSI</name>
<reference evidence="1" key="1">
    <citation type="submission" date="2020-05" db="EMBL/GenBank/DDBJ databases">
        <title>Large-scale comparative analyses of tick genomes elucidate their genetic diversity and vector capacities.</title>
        <authorList>
            <person name="Jia N."/>
            <person name="Wang J."/>
            <person name="Shi W."/>
            <person name="Du L."/>
            <person name="Sun Y."/>
            <person name="Zhan W."/>
            <person name="Jiang J."/>
            <person name="Wang Q."/>
            <person name="Zhang B."/>
            <person name="Ji P."/>
            <person name="Sakyi L.B."/>
            <person name="Cui X."/>
            <person name="Yuan T."/>
            <person name="Jiang B."/>
            <person name="Yang W."/>
            <person name="Lam T.T.-Y."/>
            <person name="Chang Q."/>
            <person name="Ding S."/>
            <person name="Wang X."/>
            <person name="Zhu J."/>
            <person name="Ruan X."/>
            <person name="Zhao L."/>
            <person name="Wei J."/>
            <person name="Que T."/>
            <person name="Du C."/>
            <person name="Cheng J."/>
            <person name="Dai P."/>
            <person name="Han X."/>
            <person name="Huang E."/>
            <person name="Gao Y."/>
            <person name="Liu J."/>
            <person name="Shao H."/>
            <person name="Ye R."/>
            <person name="Li L."/>
            <person name="Wei W."/>
            <person name="Wang X."/>
            <person name="Wang C."/>
            <person name="Yang T."/>
            <person name="Huo Q."/>
            <person name="Li W."/>
            <person name="Guo W."/>
            <person name="Chen H."/>
            <person name="Zhou L."/>
            <person name="Ni X."/>
            <person name="Tian J."/>
            <person name="Zhou Y."/>
            <person name="Sheng Y."/>
            <person name="Liu T."/>
            <person name="Pan Y."/>
            <person name="Xia L."/>
            <person name="Li J."/>
            <person name="Zhao F."/>
            <person name="Cao W."/>
        </authorList>
    </citation>
    <scope>NUCLEOTIDE SEQUENCE</scope>
    <source>
        <strain evidence="1">Dsil-2018</strain>
    </source>
</reference>
<dbReference type="Proteomes" id="UP000821865">
    <property type="component" value="Chromosome 1"/>
</dbReference>
<evidence type="ECO:0000313" key="2">
    <source>
        <dbReference type="Proteomes" id="UP000821865"/>
    </source>
</evidence>
<comment type="caution">
    <text evidence="1">The sequence shown here is derived from an EMBL/GenBank/DDBJ whole genome shotgun (WGS) entry which is preliminary data.</text>
</comment>
<dbReference type="EMBL" id="CM023470">
    <property type="protein sequence ID" value="KAH7978267.1"/>
    <property type="molecule type" value="Genomic_DNA"/>
</dbReference>